<dbReference type="GO" id="GO:0050661">
    <property type="term" value="F:NADP binding"/>
    <property type="evidence" value="ECO:0007669"/>
    <property type="project" value="InterPro"/>
</dbReference>
<comment type="similarity">
    <text evidence="2 7 8">Belongs to the dihydrofolate reductase family.</text>
</comment>
<dbReference type="PROSITE" id="PS00075">
    <property type="entry name" value="DHFR_1"/>
    <property type="match status" value="1"/>
</dbReference>
<evidence type="ECO:0000259" key="9">
    <source>
        <dbReference type="PROSITE" id="PS51330"/>
    </source>
</evidence>
<evidence type="ECO:0000256" key="5">
    <source>
        <dbReference type="ARBA" id="ARBA00022857"/>
    </source>
</evidence>
<dbReference type="InterPro" id="IPR001796">
    <property type="entry name" value="DHFR_dom"/>
</dbReference>
<dbReference type="GO" id="GO:0004146">
    <property type="term" value="F:dihydrofolate reductase activity"/>
    <property type="evidence" value="ECO:0007669"/>
    <property type="project" value="UniProtKB-EC"/>
</dbReference>
<keyword evidence="6 7" id="KW-0560">Oxidoreductase</keyword>
<dbReference type="GO" id="GO:0046654">
    <property type="term" value="P:tetrahydrofolate biosynthetic process"/>
    <property type="evidence" value="ECO:0007669"/>
    <property type="project" value="UniProtKB-UniPathway"/>
</dbReference>
<evidence type="ECO:0000256" key="2">
    <source>
        <dbReference type="ARBA" id="ARBA00009539"/>
    </source>
</evidence>
<dbReference type="EMBL" id="FOQE01000005">
    <property type="protein sequence ID" value="SFH59866.1"/>
    <property type="molecule type" value="Genomic_DNA"/>
</dbReference>
<protein>
    <recommendedName>
        <fullName evidence="3 7">Dihydrofolate reductase</fullName>
        <ecNumber evidence="3 7">1.5.1.3</ecNumber>
    </recommendedName>
</protein>
<evidence type="ECO:0000256" key="1">
    <source>
        <dbReference type="ARBA" id="ARBA00004903"/>
    </source>
</evidence>
<evidence type="ECO:0000256" key="6">
    <source>
        <dbReference type="ARBA" id="ARBA00023002"/>
    </source>
</evidence>
<dbReference type="RefSeq" id="WP_092091420.1">
    <property type="nucleotide sequence ID" value="NZ_FOQE01000005.1"/>
</dbReference>
<feature type="domain" description="DHFR" evidence="9">
    <location>
        <begin position="1"/>
        <end position="161"/>
    </location>
</feature>
<evidence type="ECO:0000313" key="11">
    <source>
        <dbReference type="Proteomes" id="UP000198668"/>
    </source>
</evidence>
<keyword evidence="5 7" id="KW-0521">NADP</keyword>
<dbReference type="CDD" id="cd00209">
    <property type="entry name" value="DHFR"/>
    <property type="match status" value="1"/>
</dbReference>
<dbReference type="Gene3D" id="3.40.430.10">
    <property type="entry name" value="Dihydrofolate Reductase, subunit A"/>
    <property type="match status" value="1"/>
</dbReference>
<evidence type="ECO:0000256" key="8">
    <source>
        <dbReference type="RuleBase" id="RU004474"/>
    </source>
</evidence>
<dbReference type="PRINTS" id="PR00070">
    <property type="entry name" value="DHFR"/>
</dbReference>
<reference evidence="10 11" key="1">
    <citation type="submission" date="2016-10" db="EMBL/GenBank/DDBJ databases">
        <authorList>
            <person name="de Groot N.N."/>
        </authorList>
    </citation>
    <scope>NUCLEOTIDE SEQUENCE [LARGE SCALE GENOMIC DNA]</scope>
    <source>
        <strain evidence="10 11">DSM 27630</strain>
    </source>
</reference>
<dbReference type="GO" id="GO:0005829">
    <property type="term" value="C:cytosol"/>
    <property type="evidence" value="ECO:0007669"/>
    <property type="project" value="TreeGrafter"/>
</dbReference>
<dbReference type="PANTHER" id="PTHR48069">
    <property type="entry name" value="DIHYDROFOLATE REDUCTASE"/>
    <property type="match status" value="1"/>
</dbReference>
<keyword evidence="11" id="KW-1185">Reference proteome</keyword>
<dbReference type="EC" id="1.5.1.3" evidence="3 7"/>
<dbReference type="PIRSF" id="PIRSF000194">
    <property type="entry name" value="DHFR"/>
    <property type="match status" value="1"/>
</dbReference>
<organism evidence="10 11">
    <name type="scientific">Pisciglobus halotolerans</name>
    <dbReference type="NCBI Taxonomy" id="745365"/>
    <lineage>
        <taxon>Bacteria</taxon>
        <taxon>Bacillati</taxon>
        <taxon>Bacillota</taxon>
        <taxon>Bacilli</taxon>
        <taxon>Lactobacillales</taxon>
        <taxon>Carnobacteriaceae</taxon>
    </lineage>
</organism>
<dbReference type="GO" id="GO:0046452">
    <property type="term" value="P:dihydrofolate metabolic process"/>
    <property type="evidence" value="ECO:0007669"/>
    <property type="project" value="TreeGrafter"/>
</dbReference>
<dbReference type="GO" id="GO:0046655">
    <property type="term" value="P:folic acid metabolic process"/>
    <property type="evidence" value="ECO:0007669"/>
    <property type="project" value="TreeGrafter"/>
</dbReference>
<dbReference type="InterPro" id="IPR012259">
    <property type="entry name" value="DHFR"/>
</dbReference>
<dbReference type="SUPFAM" id="SSF53597">
    <property type="entry name" value="Dihydrofolate reductase-like"/>
    <property type="match status" value="1"/>
</dbReference>
<keyword evidence="4 7" id="KW-0554">One-carbon metabolism</keyword>
<dbReference type="PANTHER" id="PTHR48069:SF3">
    <property type="entry name" value="DIHYDROFOLATE REDUCTASE"/>
    <property type="match status" value="1"/>
</dbReference>
<dbReference type="Pfam" id="PF00186">
    <property type="entry name" value="DHFR_1"/>
    <property type="match status" value="1"/>
</dbReference>
<comment type="catalytic activity">
    <reaction evidence="7">
        <text>(6S)-5,6,7,8-tetrahydrofolate + NADP(+) = 7,8-dihydrofolate + NADPH + H(+)</text>
        <dbReference type="Rhea" id="RHEA:15009"/>
        <dbReference type="ChEBI" id="CHEBI:15378"/>
        <dbReference type="ChEBI" id="CHEBI:57451"/>
        <dbReference type="ChEBI" id="CHEBI:57453"/>
        <dbReference type="ChEBI" id="CHEBI:57783"/>
        <dbReference type="ChEBI" id="CHEBI:58349"/>
        <dbReference type="EC" id="1.5.1.3"/>
    </reaction>
</comment>
<dbReference type="UniPathway" id="UPA00077">
    <property type="reaction ID" value="UER00158"/>
</dbReference>
<comment type="pathway">
    <text evidence="1 7">Cofactor biosynthesis; tetrahydrofolate biosynthesis; 5,6,7,8-tetrahydrofolate from 7,8-dihydrofolate: step 1/1.</text>
</comment>
<evidence type="ECO:0000256" key="3">
    <source>
        <dbReference type="ARBA" id="ARBA00012856"/>
    </source>
</evidence>
<proteinExistence type="inferred from homology"/>
<dbReference type="GO" id="GO:0006730">
    <property type="term" value="P:one-carbon metabolic process"/>
    <property type="evidence" value="ECO:0007669"/>
    <property type="project" value="UniProtKB-KW"/>
</dbReference>
<sequence>MIAFLWAEDRNGVIGHNGILPWRLPNDMKFFKQMTTNQVVVMGRKTFEGMGKKALPNRMNIVITSDPSYEAEGVEVMHNHQAVMDFINKIDKDIFIIGGAIVFASFIKEVNLLYRTVIDESFAGDTYMIPIDWEQWELIEATEGKVDEQNIYFHRFETYARK</sequence>
<name>A0A1I3BCP2_9LACT</name>
<dbReference type="AlphaFoldDB" id="A0A1I3BCP2"/>
<dbReference type="PROSITE" id="PS51330">
    <property type="entry name" value="DHFR_2"/>
    <property type="match status" value="1"/>
</dbReference>
<dbReference type="InterPro" id="IPR017925">
    <property type="entry name" value="DHFR_CS"/>
</dbReference>
<evidence type="ECO:0000256" key="7">
    <source>
        <dbReference type="PIRNR" id="PIRNR000194"/>
    </source>
</evidence>
<comment type="function">
    <text evidence="7">Key enzyme in folate metabolism. Catalyzes an essential reaction for de novo glycine and purine synthesis, and for DNA precursor synthesis.</text>
</comment>
<evidence type="ECO:0000256" key="4">
    <source>
        <dbReference type="ARBA" id="ARBA00022563"/>
    </source>
</evidence>
<dbReference type="OrthoDB" id="9804315at2"/>
<accession>A0A1I3BCP2</accession>
<evidence type="ECO:0000313" key="10">
    <source>
        <dbReference type="EMBL" id="SFH59866.1"/>
    </source>
</evidence>
<dbReference type="Proteomes" id="UP000198668">
    <property type="component" value="Unassembled WGS sequence"/>
</dbReference>
<dbReference type="InterPro" id="IPR024072">
    <property type="entry name" value="DHFR-like_dom_sf"/>
</dbReference>
<gene>
    <name evidence="10" type="ORF">SAMN04489868_10588</name>
</gene>